<keyword evidence="3" id="KW-1185">Reference proteome</keyword>
<organism evidence="2 3">
    <name type="scientific">Thalassotalea eurytherma</name>
    <dbReference type="NCBI Taxonomy" id="1144278"/>
    <lineage>
        <taxon>Bacteria</taxon>
        <taxon>Pseudomonadati</taxon>
        <taxon>Pseudomonadota</taxon>
        <taxon>Gammaproteobacteria</taxon>
        <taxon>Alteromonadales</taxon>
        <taxon>Colwelliaceae</taxon>
        <taxon>Thalassotalea</taxon>
    </lineage>
</organism>
<feature type="domain" description="Prolyl 4-hydroxylase alpha subunit Fe(2+) 2OG dioxygenase" evidence="1">
    <location>
        <begin position="144"/>
        <end position="234"/>
    </location>
</feature>
<evidence type="ECO:0000313" key="3">
    <source>
        <dbReference type="Proteomes" id="UP001157133"/>
    </source>
</evidence>
<dbReference type="EMBL" id="BSSU01000018">
    <property type="protein sequence ID" value="GLX83632.1"/>
    <property type="molecule type" value="Genomic_DNA"/>
</dbReference>
<dbReference type="RefSeq" id="WP_284209106.1">
    <property type="nucleotide sequence ID" value="NZ_BSSU01000018.1"/>
</dbReference>
<dbReference type="Proteomes" id="UP001157133">
    <property type="component" value="Unassembled WGS sequence"/>
</dbReference>
<accession>A0ABQ6H7L6</accession>
<sequence length="236" mass="27596">MWLNQEKITDASIRTYRQLLVSSCPNHVVIDGLFDEDKLDRVMKVLHHPSRWQTQKHTYAALYVDDDEWDNTEHEHRFVRRDIWLRNENLAKPDNTLPHCNKVASEFLSYLRGDEFMSVLSRIFDVTLTDKHVGDPQLNTNFFRLSTNDFVEQHADDSPGREVCMLLYLNKAWQDDAGGELVFLGQNEESVNVAPLYNRCVLFDPSSIGSEHLVKRLNAGLVDVYRYNVTSWYWSE</sequence>
<protein>
    <recommendedName>
        <fullName evidence="1">Prolyl 4-hydroxylase alpha subunit Fe(2+) 2OG dioxygenase domain-containing protein</fullName>
    </recommendedName>
</protein>
<dbReference type="Gene3D" id="2.60.120.620">
    <property type="entry name" value="q2cbj1_9rhob like domain"/>
    <property type="match status" value="1"/>
</dbReference>
<reference evidence="2 3" key="1">
    <citation type="submission" date="2023-03" db="EMBL/GenBank/DDBJ databases">
        <title>Draft genome sequence of Thalassotalea eurytherma JCM 18482T.</title>
        <authorList>
            <person name="Sawabe T."/>
        </authorList>
    </citation>
    <scope>NUCLEOTIDE SEQUENCE [LARGE SCALE GENOMIC DNA]</scope>
    <source>
        <strain evidence="2 3">JCM 18482</strain>
    </source>
</reference>
<gene>
    <name evidence="2" type="ORF">theurythT_30850</name>
</gene>
<evidence type="ECO:0000259" key="1">
    <source>
        <dbReference type="Pfam" id="PF13640"/>
    </source>
</evidence>
<evidence type="ECO:0000313" key="2">
    <source>
        <dbReference type="EMBL" id="GLX83632.1"/>
    </source>
</evidence>
<proteinExistence type="predicted"/>
<comment type="caution">
    <text evidence="2">The sequence shown here is derived from an EMBL/GenBank/DDBJ whole genome shotgun (WGS) entry which is preliminary data.</text>
</comment>
<name>A0ABQ6H7L6_9GAMM</name>
<dbReference type="InterPro" id="IPR044862">
    <property type="entry name" value="Pro_4_hyd_alph_FE2OG_OXY"/>
</dbReference>
<dbReference type="Pfam" id="PF13640">
    <property type="entry name" value="2OG-FeII_Oxy_3"/>
    <property type="match status" value="1"/>
</dbReference>